<feature type="non-terminal residue" evidence="1">
    <location>
        <position position="71"/>
    </location>
</feature>
<dbReference type="EMBL" id="JABFTP020000103">
    <property type="protein sequence ID" value="KAL3278319.1"/>
    <property type="molecule type" value="Genomic_DNA"/>
</dbReference>
<accession>A0ABD2NI85</accession>
<evidence type="ECO:0000313" key="1">
    <source>
        <dbReference type="EMBL" id="KAL3278319.1"/>
    </source>
</evidence>
<proteinExistence type="predicted"/>
<evidence type="ECO:0000313" key="2">
    <source>
        <dbReference type="Proteomes" id="UP001516400"/>
    </source>
</evidence>
<name>A0ABD2NI85_9CUCU</name>
<feature type="non-terminal residue" evidence="1">
    <location>
        <position position="1"/>
    </location>
</feature>
<dbReference type="Proteomes" id="UP001516400">
    <property type="component" value="Unassembled WGS sequence"/>
</dbReference>
<reference evidence="1 2" key="1">
    <citation type="journal article" date="2021" name="BMC Biol.">
        <title>Horizontally acquired antibacterial genes associated with adaptive radiation of ladybird beetles.</title>
        <authorList>
            <person name="Li H.S."/>
            <person name="Tang X.F."/>
            <person name="Huang Y.H."/>
            <person name="Xu Z.Y."/>
            <person name="Chen M.L."/>
            <person name="Du X.Y."/>
            <person name="Qiu B.Y."/>
            <person name="Chen P.T."/>
            <person name="Zhang W."/>
            <person name="Slipinski A."/>
            <person name="Escalona H.E."/>
            <person name="Waterhouse R.M."/>
            <person name="Zwick A."/>
            <person name="Pang H."/>
        </authorList>
    </citation>
    <scope>NUCLEOTIDE SEQUENCE [LARGE SCALE GENOMIC DNA]</scope>
    <source>
        <strain evidence="1">SYSU2018</strain>
    </source>
</reference>
<organism evidence="1 2">
    <name type="scientific">Cryptolaemus montrouzieri</name>
    <dbReference type="NCBI Taxonomy" id="559131"/>
    <lineage>
        <taxon>Eukaryota</taxon>
        <taxon>Metazoa</taxon>
        <taxon>Ecdysozoa</taxon>
        <taxon>Arthropoda</taxon>
        <taxon>Hexapoda</taxon>
        <taxon>Insecta</taxon>
        <taxon>Pterygota</taxon>
        <taxon>Neoptera</taxon>
        <taxon>Endopterygota</taxon>
        <taxon>Coleoptera</taxon>
        <taxon>Polyphaga</taxon>
        <taxon>Cucujiformia</taxon>
        <taxon>Coccinelloidea</taxon>
        <taxon>Coccinellidae</taxon>
        <taxon>Scymninae</taxon>
        <taxon>Scymnini</taxon>
        <taxon>Cryptolaemus</taxon>
    </lineage>
</organism>
<gene>
    <name evidence="1" type="ORF">HHI36_013650</name>
</gene>
<dbReference type="AlphaFoldDB" id="A0ABD2NI85"/>
<keyword evidence="2" id="KW-1185">Reference proteome</keyword>
<sequence length="71" mass="8042">TEPETLTLRNLRNIDVAQLHNEKVDMNLNKIIYIENIVAKLEYSSSSILSVFDRVAPSTKNKPSAPWLTSN</sequence>
<protein>
    <submittedName>
        <fullName evidence="1">Uncharacterized protein</fullName>
    </submittedName>
</protein>
<comment type="caution">
    <text evidence="1">The sequence shown here is derived from an EMBL/GenBank/DDBJ whole genome shotgun (WGS) entry which is preliminary data.</text>
</comment>